<protein>
    <submittedName>
        <fullName evidence="2">Uncharacterized protein</fullName>
    </submittedName>
</protein>
<organism evidence="2 3">
    <name type="scientific">Paraclostridium sordellii</name>
    <name type="common">Clostridium sordellii</name>
    <dbReference type="NCBI Taxonomy" id="1505"/>
    <lineage>
        <taxon>Bacteria</taxon>
        <taxon>Bacillati</taxon>
        <taxon>Bacillota</taxon>
        <taxon>Clostridia</taxon>
        <taxon>Peptostreptococcales</taxon>
        <taxon>Peptostreptococcaceae</taxon>
        <taxon>Paraclostridium</taxon>
    </lineage>
</organism>
<keyword evidence="1" id="KW-0812">Transmembrane</keyword>
<proteinExistence type="predicted"/>
<dbReference type="OrthoDB" id="1757645at2"/>
<evidence type="ECO:0000313" key="3">
    <source>
        <dbReference type="Proteomes" id="UP000049127"/>
    </source>
</evidence>
<sequence>MSILTILTAIYFFNRSKKLKKTKDIEKYVWECPKEIKDRDGYIKLYSKLYFSRGLLLIAFEVFNRLNNYYFKLSVNILSILFFIFFALILRQAFVVEEKSKEFIY</sequence>
<name>A0A0C7E894_PARSO</name>
<evidence type="ECO:0000313" key="2">
    <source>
        <dbReference type="EMBL" id="CEP41739.1"/>
    </source>
</evidence>
<dbReference type="EMBL" id="CEKZ01000027">
    <property type="protein sequence ID" value="CEP41739.1"/>
    <property type="molecule type" value="Genomic_DNA"/>
</dbReference>
<dbReference type="AlphaFoldDB" id="A0A0C7E894"/>
<accession>A0A0C7E894</accession>
<keyword evidence="1" id="KW-0472">Membrane</keyword>
<dbReference type="RefSeq" id="WP_055333148.1">
    <property type="nucleotide sequence ID" value="NZ_CDNF01000002.1"/>
</dbReference>
<dbReference type="Proteomes" id="UP000049127">
    <property type="component" value="Unassembled WGS sequence"/>
</dbReference>
<evidence type="ECO:0000256" key="1">
    <source>
        <dbReference type="SAM" id="Phobius"/>
    </source>
</evidence>
<keyword evidence="1" id="KW-1133">Transmembrane helix</keyword>
<gene>
    <name evidence="2" type="ORF">R28058_32431</name>
</gene>
<feature type="transmembrane region" description="Helical" evidence="1">
    <location>
        <begin position="69"/>
        <end position="90"/>
    </location>
</feature>
<reference evidence="2 3" key="1">
    <citation type="submission" date="2015-01" db="EMBL/GenBank/DDBJ databases">
        <authorList>
            <person name="Aslett A.Martin."/>
            <person name="De Silva Nishadi"/>
        </authorList>
    </citation>
    <scope>NUCLEOTIDE SEQUENCE [LARGE SCALE GENOMIC DNA]</scope>
    <source>
        <strain evidence="2 3">R28058</strain>
    </source>
</reference>